<dbReference type="InterPro" id="IPR036291">
    <property type="entry name" value="NAD(P)-bd_dom_sf"/>
</dbReference>
<name>A0A5C7B0Q3_9BACT</name>
<proteinExistence type="predicted"/>
<evidence type="ECO:0000313" key="2">
    <source>
        <dbReference type="Proteomes" id="UP000321935"/>
    </source>
</evidence>
<sequence length="275" mass="30896">MSEISIIGLGWIGLPLAKILSSDHSVFGSTTSADKAASIQKEGINAIQFALVPFPQGKGFQKLLSSQIMVINIPPRSRTSTGELFLEQIKFLRSMVDQSSIKKVLFVSSSGVYPEANRKAAYTEAEYLDKDLTGNETIFKSELMFSEDRNFDLTIVRFGGLLGDERIPGKYVAGKENIAGHTRVNYIYRNDASRMLAWIIEKELWNEVYNGVAPIHTLRKDVYDQNVRDLGFEPPKSYQNASQDDDRLISGDKILSTGFEFEYPNPLDFPYSRKS</sequence>
<dbReference type="AlphaFoldDB" id="A0A5C7B0Q3"/>
<dbReference type="OrthoDB" id="751203at2"/>
<gene>
    <name evidence="1" type="ORF">ESV85_02295</name>
</gene>
<dbReference type="Gene3D" id="3.40.50.720">
    <property type="entry name" value="NAD(P)-binding Rossmann-like Domain"/>
    <property type="match status" value="1"/>
</dbReference>
<reference evidence="1 2" key="1">
    <citation type="submission" date="2019-08" db="EMBL/GenBank/DDBJ databases">
        <title>Genomes sequence of Algoriphagus aquimarinus ACAM450.</title>
        <authorList>
            <person name="Bowman J.P."/>
        </authorList>
    </citation>
    <scope>NUCLEOTIDE SEQUENCE [LARGE SCALE GENOMIC DNA]</scope>
    <source>
        <strain evidence="1 2">ACAM 450</strain>
    </source>
</reference>
<comment type="caution">
    <text evidence="1">The sequence shown here is derived from an EMBL/GenBank/DDBJ whole genome shotgun (WGS) entry which is preliminary data.</text>
</comment>
<dbReference type="EMBL" id="VORW01000001">
    <property type="protein sequence ID" value="TXE14418.1"/>
    <property type="molecule type" value="Genomic_DNA"/>
</dbReference>
<organism evidence="1 2">
    <name type="scientific">Algoriphagus aquimarinus</name>
    <dbReference type="NCBI Taxonomy" id="237018"/>
    <lineage>
        <taxon>Bacteria</taxon>
        <taxon>Pseudomonadati</taxon>
        <taxon>Bacteroidota</taxon>
        <taxon>Cytophagia</taxon>
        <taxon>Cytophagales</taxon>
        <taxon>Cyclobacteriaceae</taxon>
        <taxon>Algoriphagus</taxon>
    </lineage>
</organism>
<dbReference type="RefSeq" id="WP_146914619.1">
    <property type="nucleotide sequence ID" value="NZ_VORW01000001.1"/>
</dbReference>
<protein>
    <submittedName>
        <fullName evidence="1">Epimerase</fullName>
    </submittedName>
</protein>
<dbReference type="SUPFAM" id="SSF51735">
    <property type="entry name" value="NAD(P)-binding Rossmann-fold domains"/>
    <property type="match status" value="1"/>
</dbReference>
<dbReference type="Proteomes" id="UP000321935">
    <property type="component" value="Unassembled WGS sequence"/>
</dbReference>
<evidence type="ECO:0000313" key="1">
    <source>
        <dbReference type="EMBL" id="TXE14418.1"/>
    </source>
</evidence>
<accession>A0A5C7B0Q3</accession>